<comment type="caution">
    <text evidence="4">The sequence shown here is derived from an EMBL/GenBank/DDBJ whole genome shotgun (WGS) entry which is preliminary data.</text>
</comment>
<sequence>MTAPATLDGSPDETPVTEHGDRRSARRFGTVVVAAAVVVGLLLGYAGGLLTPRLTRPGDASVEAGFARDMTTHHAQAVEMGLIAFQRGTDQEVRSIGGDIALSQQGDIGAMQTWLRSWGLDPTGSQPRMAWMPDGTDMVRNGLMPGMATPEQMAQLRAAQGKELDVLFLDLMIDHHIGGVHMADALLDASDEPDVVRAAQTMKNTQQTELVNLRNALDRIKG</sequence>
<feature type="region of interest" description="Disordered" evidence="1">
    <location>
        <begin position="1"/>
        <end position="23"/>
    </location>
</feature>
<dbReference type="Pfam" id="PF03713">
    <property type="entry name" value="DUF305"/>
    <property type="match status" value="1"/>
</dbReference>
<keyword evidence="2" id="KW-0812">Transmembrane</keyword>
<evidence type="ECO:0000256" key="1">
    <source>
        <dbReference type="SAM" id="MobiDB-lite"/>
    </source>
</evidence>
<feature type="domain" description="DUF305" evidence="3">
    <location>
        <begin position="63"/>
        <end position="217"/>
    </location>
</feature>
<dbReference type="InterPro" id="IPR012347">
    <property type="entry name" value="Ferritin-like"/>
</dbReference>
<organism evidence="4 5">
    <name type="scientific">Micromonospora endolithica</name>
    <dbReference type="NCBI Taxonomy" id="230091"/>
    <lineage>
        <taxon>Bacteria</taxon>
        <taxon>Bacillati</taxon>
        <taxon>Actinomycetota</taxon>
        <taxon>Actinomycetes</taxon>
        <taxon>Micromonosporales</taxon>
        <taxon>Micromonosporaceae</taxon>
        <taxon>Micromonospora</taxon>
    </lineage>
</organism>
<proteinExistence type="predicted"/>
<keyword evidence="2" id="KW-1133">Transmembrane helix</keyword>
<evidence type="ECO:0000256" key="2">
    <source>
        <dbReference type="SAM" id="Phobius"/>
    </source>
</evidence>
<dbReference type="InterPro" id="IPR005183">
    <property type="entry name" value="DUF305_CopM-like"/>
</dbReference>
<evidence type="ECO:0000259" key="3">
    <source>
        <dbReference type="Pfam" id="PF03713"/>
    </source>
</evidence>
<reference evidence="4 5" key="1">
    <citation type="journal article" date="2004" name="Syst. Appl. Microbiol.">
        <title>Cryptoendolithic actinomycetes from antarctic sandstone rock samples: Micromonospora endolithica sp. nov. and two isolates related to Micromonospora coerulea Jensen 1932.</title>
        <authorList>
            <person name="Hirsch P."/>
            <person name="Mevs U."/>
            <person name="Kroppenstedt R.M."/>
            <person name="Schumann P."/>
            <person name="Stackebrandt E."/>
        </authorList>
    </citation>
    <scope>NUCLEOTIDE SEQUENCE [LARGE SCALE GENOMIC DNA]</scope>
    <source>
        <strain evidence="4 5">JCM 12677</strain>
    </source>
</reference>
<feature type="transmembrane region" description="Helical" evidence="2">
    <location>
        <begin position="28"/>
        <end position="50"/>
    </location>
</feature>
<name>A0A3A9Z3F8_9ACTN</name>
<dbReference type="PANTHER" id="PTHR36933">
    <property type="entry name" value="SLL0788 PROTEIN"/>
    <property type="match status" value="1"/>
</dbReference>
<accession>A0A3A9Z3F8</accession>
<evidence type="ECO:0000313" key="5">
    <source>
        <dbReference type="Proteomes" id="UP000281726"/>
    </source>
</evidence>
<protein>
    <submittedName>
        <fullName evidence="4">DUF305 domain-containing protein</fullName>
    </submittedName>
</protein>
<dbReference type="EMBL" id="RBAK01000010">
    <property type="protein sequence ID" value="RKN41956.1"/>
    <property type="molecule type" value="Genomic_DNA"/>
</dbReference>
<keyword evidence="5" id="KW-1185">Reference proteome</keyword>
<evidence type="ECO:0000313" key="4">
    <source>
        <dbReference type="EMBL" id="RKN41956.1"/>
    </source>
</evidence>
<dbReference type="OrthoDB" id="26872at2"/>
<dbReference type="RefSeq" id="WP_120730451.1">
    <property type="nucleotide sequence ID" value="NZ_RBAK01000010.1"/>
</dbReference>
<dbReference type="AlphaFoldDB" id="A0A3A9Z3F8"/>
<gene>
    <name evidence="4" type="ORF">D7223_22675</name>
</gene>
<dbReference type="Gene3D" id="1.20.1260.10">
    <property type="match status" value="1"/>
</dbReference>
<dbReference type="PANTHER" id="PTHR36933:SF1">
    <property type="entry name" value="SLL0788 PROTEIN"/>
    <property type="match status" value="1"/>
</dbReference>
<dbReference type="Proteomes" id="UP000281726">
    <property type="component" value="Unassembled WGS sequence"/>
</dbReference>
<keyword evidence="2" id="KW-0472">Membrane</keyword>